<dbReference type="FunFam" id="1.20.1160.11:FF:000003">
    <property type="entry name" value="Paired amphipathic helix SIN3-like protein"/>
    <property type="match status" value="1"/>
</dbReference>
<feature type="region of interest" description="Disordered" evidence="8">
    <location>
        <begin position="1372"/>
        <end position="1423"/>
    </location>
</feature>
<dbReference type="SMART" id="SM00761">
    <property type="entry name" value="HDAC_interact"/>
    <property type="match status" value="1"/>
</dbReference>
<dbReference type="FunFam" id="1.20.1160.11:FF:000002">
    <property type="entry name" value="Paired amphipathic helix protein SIN3"/>
    <property type="match status" value="1"/>
</dbReference>
<dbReference type="EMBL" id="JASEJX010000021">
    <property type="protein sequence ID" value="KAK4512623.1"/>
    <property type="molecule type" value="Genomic_DNA"/>
</dbReference>
<dbReference type="PROSITE" id="PS51477">
    <property type="entry name" value="PAH"/>
    <property type="match status" value="2"/>
</dbReference>
<feature type="region of interest" description="Disordered" evidence="8">
    <location>
        <begin position="512"/>
        <end position="569"/>
    </location>
</feature>
<feature type="compositionally biased region" description="Basic residues" evidence="8">
    <location>
        <begin position="984"/>
        <end position="1002"/>
    </location>
</feature>
<evidence type="ECO:0000313" key="10">
    <source>
        <dbReference type="EMBL" id="KAK4512623.1"/>
    </source>
</evidence>
<dbReference type="GO" id="GO:0010628">
    <property type="term" value="P:positive regulation of gene expression"/>
    <property type="evidence" value="ECO:0007669"/>
    <property type="project" value="UniProtKB-ARBA"/>
</dbReference>
<dbReference type="GO" id="GO:0000122">
    <property type="term" value="P:negative regulation of transcription by RNA polymerase II"/>
    <property type="evidence" value="ECO:0007669"/>
    <property type="project" value="TreeGrafter"/>
</dbReference>
<dbReference type="SUPFAM" id="SSF47762">
    <property type="entry name" value="PAH2 domain"/>
    <property type="match status" value="3"/>
</dbReference>
<evidence type="ECO:0000256" key="5">
    <source>
        <dbReference type="ARBA" id="ARBA00023163"/>
    </source>
</evidence>
<dbReference type="GO" id="GO:0003714">
    <property type="term" value="F:transcription corepressor activity"/>
    <property type="evidence" value="ECO:0007669"/>
    <property type="project" value="InterPro"/>
</dbReference>
<keyword evidence="4" id="KW-0805">Transcription regulation</keyword>
<gene>
    <name evidence="10" type="ORF">ATC70_003327</name>
</gene>
<evidence type="ECO:0000256" key="7">
    <source>
        <dbReference type="PROSITE-ProRule" id="PRU00810"/>
    </source>
</evidence>
<comment type="subcellular location">
    <subcellularLocation>
        <location evidence="1 7">Nucleus</location>
    </subcellularLocation>
</comment>
<organism evidence="10 11">
    <name type="scientific">Mucor velutinosus</name>
    <dbReference type="NCBI Taxonomy" id="708070"/>
    <lineage>
        <taxon>Eukaryota</taxon>
        <taxon>Fungi</taxon>
        <taxon>Fungi incertae sedis</taxon>
        <taxon>Mucoromycota</taxon>
        <taxon>Mucoromycotina</taxon>
        <taxon>Mucoromycetes</taxon>
        <taxon>Mucorales</taxon>
        <taxon>Mucorineae</taxon>
        <taxon>Mucoraceae</taxon>
        <taxon>Mucor</taxon>
    </lineage>
</organism>
<dbReference type="GO" id="GO:0033698">
    <property type="term" value="C:Rpd3L complex"/>
    <property type="evidence" value="ECO:0007669"/>
    <property type="project" value="UniProtKB-ARBA"/>
</dbReference>
<evidence type="ECO:0000256" key="6">
    <source>
        <dbReference type="ARBA" id="ARBA00023242"/>
    </source>
</evidence>
<dbReference type="Pfam" id="PF02671">
    <property type="entry name" value="PAH"/>
    <property type="match status" value="3"/>
</dbReference>
<feature type="compositionally biased region" description="Low complexity" evidence="8">
    <location>
        <begin position="350"/>
        <end position="368"/>
    </location>
</feature>
<dbReference type="Pfam" id="PF16879">
    <property type="entry name" value="Sin3a_C"/>
    <property type="match status" value="1"/>
</dbReference>
<feature type="region of interest" description="Disordered" evidence="8">
    <location>
        <begin position="1"/>
        <end position="201"/>
    </location>
</feature>
<keyword evidence="3" id="KW-0677">Repeat</keyword>
<dbReference type="PANTHER" id="PTHR12346">
    <property type="entry name" value="SIN3B-RELATED"/>
    <property type="match status" value="1"/>
</dbReference>
<feature type="region of interest" description="Disordered" evidence="8">
    <location>
        <begin position="958"/>
        <end position="1010"/>
    </location>
</feature>
<feature type="compositionally biased region" description="Polar residues" evidence="8">
    <location>
        <begin position="93"/>
        <end position="108"/>
    </location>
</feature>
<evidence type="ECO:0000256" key="2">
    <source>
        <dbReference type="ARBA" id="ARBA00022491"/>
    </source>
</evidence>
<dbReference type="Pfam" id="PF08295">
    <property type="entry name" value="Sin3_corepress"/>
    <property type="match status" value="1"/>
</dbReference>
<dbReference type="InterPro" id="IPR003822">
    <property type="entry name" value="PAH"/>
</dbReference>
<reference evidence="10 11" key="1">
    <citation type="submission" date="2022-11" db="EMBL/GenBank/DDBJ databases">
        <title>Mucor velutinosus strain NIH1002 WGS.</title>
        <authorList>
            <person name="Subramanian P."/>
            <person name="Mullikin J.C."/>
            <person name="Segre J.A."/>
            <person name="Zelazny A.M."/>
        </authorList>
    </citation>
    <scope>NUCLEOTIDE SEQUENCE [LARGE SCALE GENOMIC DNA]</scope>
    <source>
        <strain evidence="10 11">NIH1002</strain>
    </source>
</reference>
<proteinExistence type="predicted"/>
<dbReference type="SUPFAM" id="SSF101447">
    <property type="entry name" value="Formin homology 2 domain (FH2 domain)"/>
    <property type="match status" value="1"/>
</dbReference>
<evidence type="ECO:0000259" key="9">
    <source>
        <dbReference type="SMART" id="SM00761"/>
    </source>
</evidence>
<feature type="compositionally biased region" description="Acidic residues" evidence="8">
    <location>
        <begin position="958"/>
        <end position="979"/>
    </location>
</feature>
<keyword evidence="11" id="KW-1185">Reference proteome</keyword>
<evidence type="ECO:0000256" key="1">
    <source>
        <dbReference type="ARBA" id="ARBA00004123"/>
    </source>
</evidence>
<feature type="region of interest" description="Disordered" evidence="8">
    <location>
        <begin position="277"/>
        <end position="423"/>
    </location>
</feature>
<name>A0AAN7D9E4_9FUNG</name>
<feature type="compositionally biased region" description="Low complexity" evidence="8">
    <location>
        <begin position="150"/>
        <end position="194"/>
    </location>
</feature>
<evidence type="ECO:0000256" key="4">
    <source>
        <dbReference type="ARBA" id="ARBA00023015"/>
    </source>
</evidence>
<feature type="domain" description="Histone deacetylase interacting" evidence="9">
    <location>
        <begin position="662"/>
        <end position="763"/>
    </location>
</feature>
<feature type="compositionally biased region" description="Low complexity" evidence="8">
    <location>
        <begin position="286"/>
        <end position="300"/>
    </location>
</feature>
<protein>
    <recommendedName>
        <fullName evidence="9">Histone deacetylase interacting domain-containing protein</fullName>
    </recommendedName>
</protein>
<feature type="compositionally biased region" description="Basic and acidic residues" evidence="8">
    <location>
        <begin position="1405"/>
        <end position="1423"/>
    </location>
</feature>
<feature type="compositionally biased region" description="Pro residues" evidence="8">
    <location>
        <begin position="389"/>
        <end position="408"/>
    </location>
</feature>
<dbReference type="FunFam" id="1.20.1160.11:FF:000001">
    <property type="entry name" value="Paired amphipathic helix protein Sin3"/>
    <property type="match status" value="1"/>
</dbReference>
<dbReference type="InterPro" id="IPR039774">
    <property type="entry name" value="Sin3-like"/>
</dbReference>
<dbReference type="Proteomes" id="UP001304243">
    <property type="component" value="Unassembled WGS sequence"/>
</dbReference>
<evidence type="ECO:0000313" key="11">
    <source>
        <dbReference type="Proteomes" id="UP001304243"/>
    </source>
</evidence>
<dbReference type="GeneID" id="89947029"/>
<accession>A0AAN7D9E4</accession>
<feature type="compositionally biased region" description="Polar residues" evidence="8">
    <location>
        <begin position="512"/>
        <end position="525"/>
    </location>
</feature>
<feature type="compositionally biased region" description="Pro residues" evidence="8">
    <location>
        <begin position="1"/>
        <end position="11"/>
    </location>
</feature>
<comment type="caution">
    <text evidence="10">The sequence shown here is derived from an EMBL/GenBank/DDBJ whole genome shotgun (WGS) entry which is preliminary data.</text>
</comment>
<keyword evidence="5" id="KW-0804">Transcription</keyword>
<keyword evidence="2" id="KW-0678">Repressor</keyword>
<feature type="compositionally biased region" description="Low complexity" evidence="8">
    <location>
        <begin position="55"/>
        <end position="74"/>
    </location>
</feature>
<sequence length="1423" mass="160715">MSSPIQPPPNIRSPSVGSQSSSQPTSGAVPPAAATTPSVPSPYSHHLPLPPNLAQSGGSQQQQQRQPSPSAAQSMSNPLPPPPSRVTELPSILSPSRTSASPSFTNHHTLPPASSLSSSSNDHANGPSTVLPPIPSRTATPPFNERRPSIVRQSIQSSPIQQHRQPHSQPSSQHPQQTTNNASSAAATTSPSSSQGGGYRPLNVRDALTYLDQVKVRFSDDPDVYNQFLDIMKDFKSQAIDTPGVIERVSTLFKGHPTLISGFNTFLPPGYRIECSTDPREPDLITVTTPSGVTTTTGGSASKMQMEAENSASMHGHPQQHHHHQPPPPPPPQSYYPYGHMHQPPPPPSSSMHHPPHQGASSAHAMHSIPPPPPQQSHPQSMMSQSIYQPPPPPPSQHNRAPVPPPLHHSPTQPSAPTEKRSPVEFNHAINYVNKIKNRFSGDPEVYKQFLEILQTYQKDQKPIQEVYAHVQFLFNGAPDLLDEFKQFLPDITGQPASVLFDSISPSYYSGSKRSAIDNASNNSMLPPGKKKRVNNTQSKKNKLYKENGDILSNNMRDPYSYPNSPFDPVRPSVSTEEIELFDRIRKHIGNKPSYEEFLKTLNLYTQQILDLNTLVEQVGIFIGNNKELFDWFKSIVGYEPKDHPIEKPTNPIPKPDLAHCKTTADSPSYRCVPKNWQNQPCSGRDQIAWEVLNDEYVSHPIWASEDDGFVASKKSQYEEAMHRCEEERYDYNMNIEANLNVIALLEPIAHRIEAMSMEERANFKLRPGLGGQSVTIYERIIKKVYDKERGMEIIELLYSNPAQVIPILLKRLKQKDEEWKRAQREWNKIWRELDAKNFYRALDYQGITFKSNDRKAMAPKALVSEIENLQHDKKMKEGGSDKAMHSKESYQFKFAFNDNGIFKDVTRVIYSFIDRQTGYTSSDREKIRTFIQTFIPLCFQLDDVVPEGMSHYADEVEEDDLAEDDDDNNSTNTEESESDVARSPRKRSQSPSRRRSGRSRNHHEDEHTMDLLRDVLTKNQNALDESSLTLRSRSPSPFAPLEEVADVKTELDTTVVSTLTDEAVNTAAATIADSPLQTNEEPSGDKLFAAAAAAIAPGVKKRILYSFFCNTTFYCFFRLYEMLYERLSKLHALDEEMKKHPNMGKRVNKVARDLGLYSSRFDDVDVSKGYYSAILEMIDRFFDGDIDQQVFEEHTRYIFTTDAYLIFTIDKLVHSMVKQIQAITVDPKSVELIRLFRSDKGLESMSPRILSVYRLRAEDIVGSEENLYKLNFDNDARNMTIQLIGKDDYMLEPTAADKYEDYVASYMDWVNTTEGIDAASMKPTFLTRNLRPQDEHLNKIFVRSKLQYKIDQDTYHMYYIVGSEDIFVRPHDANNKQRGNKESPSTTGKWEDWVESSTTGWSKGLDESTKQSMENEARNLLS</sequence>
<feature type="compositionally biased region" description="Low complexity" evidence="8">
    <location>
        <begin position="13"/>
        <end position="47"/>
    </location>
</feature>
<dbReference type="InterPro" id="IPR031693">
    <property type="entry name" value="Sin3_C"/>
</dbReference>
<dbReference type="Gene3D" id="1.20.1160.11">
    <property type="entry name" value="Paired amphipathic helix"/>
    <property type="match status" value="3"/>
</dbReference>
<dbReference type="RefSeq" id="XP_064679289.1">
    <property type="nucleotide sequence ID" value="XM_064822689.1"/>
</dbReference>
<feature type="compositionally biased region" description="Basic and acidic residues" evidence="8">
    <location>
        <begin position="1372"/>
        <end position="1382"/>
    </location>
</feature>
<keyword evidence="6 7" id="KW-0539">Nucleus</keyword>
<dbReference type="InterPro" id="IPR013194">
    <property type="entry name" value="HDAC_interact_dom"/>
</dbReference>
<dbReference type="PANTHER" id="PTHR12346:SF0">
    <property type="entry name" value="SIN3A, ISOFORM G"/>
    <property type="match status" value="1"/>
</dbReference>
<evidence type="ECO:0000256" key="8">
    <source>
        <dbReference type="SAM" id="MobiDB-lite"/>
    </source>
</evidence>
<dbReference type="InterPro" id="IPR036600">
    <property type="entry name" value="PAH_sf"/>
</dbReference>
<feature type="compositionally biased region" description="Low complexity" evidence="8">
    <location>
        <begin position="377"/>
        <end position="388"/>
    </location>
</feature>
<evidence type="ECO:0000256" key="3">
    <source>
        <dbReference type="ARBA" id="ARBA00022737"/>
    </source>
</evidence>